<organism evidence="15 16">
    <name type="scientific">Candidatus Butyricicoccus avistercoris</name>
    <dbReference type="NCBI Taxonomy" id="2838518"/>
    <lineage>
        <taxon>Bacteria</taxon>
        <taxon>Bacillati</taxon>
        <taxon>Bacillota</taxon>
        <taxon>Clostridia</taxon>
        <taxon>Eubacteriales</taxon>
        <taxon>Butyricicoccaceae</taxon>
        <taxon>Butyricicoccus</taxon>
    </lineage>
</organism>
<dbReference type="GO" id="GO:0070042">
    <property type="term" value="F:rRNA (uridine-N3-)-methyltransferase activity"/>
    <property type="evidence" value="ECO:0007669"/>
    <property type="project" value="TreeGrafter"/>
</dbReference>
<evidence type="ECO:0000256" key="11">
    <source>
        <dbReference type="ARBA" id="ARBA00047944"/>
    </source>
</evidence>
<evidence type="ECO:0000313" key="15">
    <source>
        <dbReference type="EMBL" id="HIV62234.1"/>
    </source>
</evidence>
<dbReference type="PANTHER" id="PTHR30027:SF3">
    <property type="entry name" value="16S RRNA (URACIL(1498)-N(3))-METHYLTRANSFERASE"/>
    <property type="match status" value="1"/>
</dbReference>
<dbReference type="InterPro" id="IPR046887">
    <property type="entry name" value="RsmE_PUA-like"/>
</dbReference>
<comment type="caution">
    <text evidence="15">The sequence shown here is derived from an EMBL/GenBank/DDBJ whole genome shotgun (WGS) entry which is preliminary data.</text>
</comment>
<dbReference type="SUPFAM" id="SSF75217">
    <property type="entry name" value="alpha/beta knot"/>
    <property type="match status" value="1"/>
</dbReference>
<evidence type="ECO:0000256" key="3">
    <source>
        <dbReference type="ARBA" id="ARBA00012328"/>
    </source>
</evidence>
<keyword evidence="8 12" id="KW-0808">Transferase</keyword>
<dbReference type="NCBIfam" id="NF008692">
    <property type="entry name" value="PRK11713.1-5"/>
    <property type="match status" value="1"/>
</dbReference>
<dbReference type="InterPro" id="IPR015947">
    <property type="entry name" value="PUA-like_sf"/>
</dbReference>
<comment type="subcellular location">
    <subcellularLocation>
        <location evidence="1 12">Cytoplasm</location>
    </subcellularLocation>
</comment>
<dbReference type="Pfam" id="PF20260">
    <property type="entry name" value="PUA_4"/>
    <property type="match status" value="1"/>
</dbReference>
<dbReference type="InterPro" id="IPR029028">
    <property type="entry name" value="Alpha/beta_knot_MTases"/>
</dbReference>
<dbReference type="CDD" id="cd18084">
    <property type="entry name" value="RsmE-like"/>
    <property type="match status" value="1"/>
</dbReference>
<dbReference type="PIRSF" id="PIRSF015601">
    <property type="entry name" value="MTase_slr0722"/>
    <property type="match status" value="1"/>
</dbReference>
<dbReference type="SUPFAM" id="SSF88697">
    <property type="entry name" value="PUA domain-like"/>
    <property type="match status" value="1"/>
</dbReference>
<evidence type="ECO:0000259" key="14">
    <source>
        <dbReference type="Pfam" id="PF20260"/>
    </source>
</evidence>
<accession>A0A9D1THQ3</accession>
<evidence type="ECO:0000256" key="12">
    <source>
        <dbReference type="PIRNR" id="PIRNR015601"/>
    </source>
</evidence>
<proteinExistence type="inferred from homology"/>
<dbReference type="Gene3D" id="3.40.1280.10">
    <property type="match status" value="1"/>
</dbReference>
<evidence type="ECO:0000256" key="6">
    <source>
        <dbReference type="ARBA" id="ARBA00022552"/>
    </source>
</evidence>
<gene>
    <name evidence="15" type="ORF">H9746_05275</name>
</gene>
<protein>
    <recommendedName>
        <fullName evidence="4 12">Ribosomal RNA small subunit methyltransferase E</fullName>
        <ecNumber evidence="3 12">2.1.1.193</ecNumber>
    </recommendedName>
</protein>
<comment type="function">
    <text evidence="10 12">Specifically methylates the N3 position of the uracil ring of uridine 1498 (m3U1498) in 16S rRNA. Acts on the fully assembled 30S ribosomal subunit.</text>
</comment>
<keyword evidence="7 12" id="KW-0489">Methyltransferase</keyword>
<evidence type="ECO:0000256" key="2">
    <source>
        <dbReference type="ARBA" id="ARBA00005528"/>
    </source>
</evidence>
<name>A0A9D1THQ3_9FIRM</name>
<evidence type="ECO:0000256" key="9">
    <source>
        <dbReference type="ARBA" id="ARBA00022691"/>
    </source>
</evidence>
<dbReference type="Gene3D" id="2.40.240.20">
    <property type="entry name" value="Hypothetical PUA domain-like, domain 1"/>
    <property type="match status" value="1"/>
</dbReference>
<keyword evidence="9 12" id="KW-0949">S-adenosyl-L-methionine</keyword>
<dbReference type="EMBL" id="DXIE01000032">
    <property type="protein sequence ID" value="HIV62234.1"/>
    <property type="molecule type" value="Genomic_DNA"/>
</dbReference>
<dbReference type="NCBIfam" id="TIGR00046">
    <property type="entry name" value="RsmE family RNA methyltransferase"/>
    <property type="match status" value="1"/>
</dbReference>
<comment type="similarity">
    <text evidence="2 12">Belongs to the RNA methyltransferase RsmE family.</text>
</comment>
<evidence type="ECO:0000256" key="1">
    <source>
        <dbReference type="ARBA" id="ARBA00004496"/>
    </source>
</evidence>
<reference evidence="15" key="1">
    <citation type="journal article" date="2021" name="PeerJ">
        <title>Extensive microbial diversity within the chicken gut microbiome revealed by metagenomics and culture.</title>
        <authorList>
            <person name="Gilroy R."/>
            <person name="Ravi A."/>
            <person name="Getino M."/>
            <person name="Pursley I."/>
            <person name="Horton D.L."/>
            <person name="Alikhan N.F."/>
            <person name="Baker D."/>
            <person name="Gharbi K."/>
            <person name="Hall N."/>
            <person name="Watson M."/>
            <person name="Adriaenssens E.M."/>
            <person name="Foster-Nyarko E."/>
            <person name="Jarju S."/>
            <person name="Secka A."/>
            <person name="Antonio M."/>
            <person name="Oren A."/>
            <person name="Chaudhuri R.R."/>
            <person name="La Ragione R."/>
            <person name="Hildebrand F."/>
            <person name="Pallen M.J."/>
        </authorList>
    </citation>
    <scope>NUCLEOTIDE SEQUENCE</scope>
    <source>
        <strain evidence="15">CHK193-4272</strain>
    </source>
</reference>
<evidence type="ECO:0000256" key="5">
    <source>
        <dbReference type="ARBA" id="ARBA00022490"/>
    </source>
</evidence>
<dbReference type="InterPro" id="IPR046886">
    <property type="entry name" value="RsmE_MTase_dom"/>
</dbReference>
<sequence length="243" mass="27020">MPRFFIDEKPKGEEIIITGEDAHHITKVLRMKIGEELVICDCQGNDYNCEIESLQKDAVCCKIIEITESVGEAKADVTLFMALPKGDKMDFIVQKAVELGAKKIVPYIAKRSVSRPDEKSMRKKCDRWRKIAKEAAMQSGRGIIPEVCNVLTHKDAVKQASEYQFALFLYENEQETGIKSVLSQKEISSAALMIGPEGGFDDSEVKLAIDANMQSVSLGKRILRCETAPLVALSIVMYESGNI</sequence>
<comment type="catalytic activity">
    <reaction evidence="11 12">
        <text>uridine(1498) in 16S rRNA + S-adenosyl-L-methionine = N(3)-methyluridine(1498) in 16S rRNA + S-adenosyl-L-homocysteine + H(+)</text>
        <dbReference type="Rhea" id="RHEA:42920"/>
        <dbReference type="Rhea" id="RHEA-COMP:10283"/>
        <dbReference type="Rhea" id="RHEA-COMP:10284"/>
        <dbReference type="ChEBI" id="CHEBI:15378"/>
        <dbReference type="ChEBI" id="CHEBI:57856"/>
        <dbReference type="ChEBI" id="CHEBI:59789"/>
        <dbReference type="ChEBI" id="CHEBI:65315"/>
        <dbReference type="ChEBI" id="CHEBI:74502"/>
        <dbReference type="EC" id="2.1.1.193"/>
    </reaction>
</comment>
<evidence type="ECO:0000256" key="8">
    <source>
        <dbReference type="ARBA" id="ARBA00022679"/>
    </source>
</evidence>
<dbReference type="AlphaFoldDB" id="A0A9D1THQ3"/>
<dbReference type="InterPro" id="IPR029026">
    <property type="entry name" value="tRNA_m1G_MTases_N"/>
</dbReference>
<keyword evidence="6 12" id="KW-0698">rRNA processing</keyword>
<evidence type="ECO:0000256" key="10">
    <source>
        <dbReference type="ARBA" id="ARBA00025699"/>
    </source>
</evidence>
<feature type="domain" description="Ribosomal RNA small subunit methyltransferase E methyltransferase" evidence="13">
    <location>
        <begin position="73"/>
        <end position="236"/>
    </location>
</feature>
<dbReference type="GO" id="GO:0070475">
    <property type="term" value="P:rRNA base methylation"/>
    <property type="evidence" value="ECO:0007669"/>
    <property type="project" value="TreeGrafter"/>
</dbReference>
<evidence type="ECO:0000313" key="16">
    <source>
        <dbReference type="Proteomes" id="UP000886808"/>
    </source>
</evidence>
<evidence type="ECO:0000259" key="13">
    <source>
        <dbReference type="Pfam" id="PF04452"/>
    </source>
</evidence>
<reference evidence="15" key="2">
    <citation type="submission" date="2021-04" db="EMBL/GenBank/DDBJ databases">
        <authorList>
            <person name="Gilroy R."/>
        </authorList>
    </citation>
    <scope>NUCLEOTIDE SEQUENCE</scope>
    <source>
        <strain evidence="15">CHK193-4272</strain>
    </source>
</reference>
<keyword evidence="5 12" id="KW-0963">Cytoplasm</keyword>
<dbReference type="EC" id="2.1.1.193" evidence="3 12"/>
<dbReference type="Pfam" id="PF04452">
    <property type="entry name" value="Methyltrans_RNA"/>
    <property type="match status" value="1"/>
</dbReference>
<dbReference type="GO" id="GO:0005737">
    <property type="term" value="C:cytoplasm"/>
    <property type="evidence" value="ECO:0007669"/>
    <property type="project" value="UniProtKB-SubCell"/>
</dbReference>
<dbReference type="Proteomes" id="UP000886808">
    <property type="component" value="Unassembled WGS sequence"/>
</dbReference>
<dbReference type="PANTHER" id="PTHR30027">
    <property type="entry name" value="RIBOSOMAL RNA SMALL SUBUNIT METHYLTRANSFERASE E"/>
    <property type="match status" value="1"/>
</dbReference>
<evidence type="ECO:0000256" key="7">
    <source>
        <dbReference type="ARBA" id="ARBA00022603"/>
    </source>
</evidence>
<dbReference type="InterPro" id="IPR006700">
    <property type="entry name" value="RsmE"/>
</dbReference>
<feature type="domain" description="Ribosomal RNA small subunit methyltransferase E PUA-like" evidence="14">
    <location>
        <begin position="17"/>
        <end position="64"/>
    </location>
</feature>
<evidence type="ECO:0000256" key="4">
    <source>
        <dbReference type="ARBA" id="ARBA00013673"/>
    </source>
</evidence>